<protein>
    <submittedName>
        <fullName evidence="2">Pleckstrin homology-like domain family B member 2 isoform X15</fullName>
    </submittedName>
</protein>
<reference evidence="2" key="1">
    <citation type="submission" date="2025-08" db="UniProtKB">
        <authorList>
            <consortium name="RefSeq"/>
        </authorList>
    </citation>
    <scope>IDENTIFICATION</scope>
</reference>
<gene>
    <name evidence="2" type="primary">Phldb2</name>
</gene>
<name>A0AC58MIG5_CASCN</name>
<keyword evidence="1" id="KW-1185">Reference proteome</keyword>
<evidence type="ECO:0000313" key="1">
    <source>
        <dbReference type="Proteomes" id="UP001732720"/>
    </source>
</evidence>
<sequence>MKRTTYGKAGSRYKAGINPSVFFEIQQKILMEEEGTQREEPKEDGVCDVQHFSENFFESSKIMAEYSHMQKQVDLQNGGLEEEFGVHSLESDPQNMENLSQKKYSSSLKFKANGDYSGSYLTLSQPVPTKRSPSPLGTNARSSPSLAKIQGSKQFPCDGTEKNPSMKPPTPFLSTTASLGGYPLGRADFDHYTGRDSERSLRISEKPPYSKYSSRNKSHDNVYFIGGLEGRKASGSLLAMWNGGSLSESGPSSTSRSGAASMPSSPKQARKMSVQDNLALQPKLTRRKEPASENISLRTRKYSGSSLSHMGAYSRSLPRLYKATENQMTPLSLPPRNSLGNSKRSRLGDKDLPHSIIDNDNYLNFSSLSSGAFPYKTSASEGSPYVSSTLSVPASPRVARKMLLASTSSCASDDFDRVPYSGTSPSQSFAAGDPDRVFMTRRNFSCGSVEFDDEDLDSLRQASGTPQPVLRERKSSISSISGRDDLMDYHRRQREERLREQEMERLERQRLETILSLCAEYTKPDSCLSTGTTVADVQKINKELEKLQLSDEESVFEDALVCPDTRYRCHRKSSLHDADLAGFGSLSPGSASFLTSRSIRNDEPLRDLSRNPLQHPSTFLKASSESSYLSILPKTPEDISEEQRTQELAAMEDSWIIILNNLEELEQKIKDINDQMDESSRELDMECALLDGEQQSETTELMKEKEILDHLNRKIAELEKNIVGEKTKDADLLDVESKHFEDLEFQQLEHESRLDEEKENLTQQLLREVAEYQRNIVTRKEKISALKKQANHIVQQAQREQDHFVKEKNNLIMMLQKEKENLCNLEKKYSSLSGGKGFPVNPNTLKEHFRSLEERKKQHKEGLYLSDTLPRKKTTPSISPHFSSATMGRSTTPKVHLPLGQSNSCGSVLPHSLATMTKDSESRRMLRGYNHQQMSEGQRQKSEFYNRTASESNVYLNSFHYPGHSYKDQAFDTLSLDSSDSMETSISACSPDNISSASTSNIARIEEMERLLKQAHAEKTRLLESREREMEAKKRALEEEKRRREILEKRLQEETSQRQKLIEKEVKIREKQRAQARPLTRYLPVRKEDFDLRSHVETAGHNIDTCYHVSITEKTCRGFLIKMGGKIKTWKKRWFVFDRNKRTFSYYADKHEAKLKGVIYFQAIEEVYYDHLKNANKSPNPLLTFSVKTHDRIYYMVAPSPEAMRIWMDVIVTGAEGYTHFLL</sequence>
<proteinExistence type="predicted"/>
<dbReference type="Proteomes" id="UP001732720">
    <property type="component" value="Chromosome 5"/>
</dbReference>
<accession>A0AC58MIG5</accession>
<evidence type="ECO:0000313" key="2">
    <source>
        <dbReference type="RefSeq" id="XP_073929203.1"/>
    </source>
</evidence>
<organism evidence="1 2">
    <name type="scientific">Castor canadensis</name>
    <name type="common">American beaver</name>
    <dbReference type="NCBI Taxonomy" id="51338"/>
    <lineage>
        <taxon>Eukaryota</taxon>
        <taxon>Metazoa</taxon>
        <taxon>Chordata</taxon>
        <taxon>Craniata</taxon>
        <taxon>Vertebrata</taxon>
        <taxon>Euteleostomi</taxon>
        <taxon>Mammalia</taxon>
        <taxon>Eutheria</taxon>
        <taxon>Euarchontoglires</taxon>
        <taxon>Glires</taxon>
        <taxon>Rodentia</taxon>
        <taxon>Castorimorpha</taxon>
        <taxon>Castoridae</taxon>
        <taxon>Castor</taxon>
    </lineage>
</organism>
<dbReference type="RefSeq" id="XP_073929203.1">
    <property type="nucleotide sequence ID" value="XM_074073102.1"/>
</dbReference>